<evidence type="ECO:0000256" key="1">
    <source>
        <dbReference type="ARBA" id="ARBA00005054"/>
    </source>
</evidence>
<evidence type="ECO:0000256" key="2">
    <source>
        <dbReference type="ARBA" id="ARBA00012254"/>
    </source>
</evidence>
<evidence type="ECO:0000256" key="3">
    <source>
        <dbReference type="ARBA" id="ARBA00022679"/>
    </source>
</evidence>
<dbReference type="InterPro" id="IPR002376">
    <property type="entry name" value="Formyl_transf_N"/>
</dbReference>
<dbReference type="NCBIfam" id="TIGR00639">
    <property type="entry name" value="PurN"/>
    <property type="match status" value="1"/>
</dbReference>
<dbReference type="FunFam" id="3.40.50.170:FF:000007">
    <property type="entry name" value="Phosphoribosylglycinamide formyltransferase"/>
    <property type="match status" value="1"/>
</dbReference>
<comment type="pathway">
    <text evidence="1">Purine metabolism; IMP biosynthesis via de novo pathway; N(2)-formyl-N(1)-(5-phospho-D-ribosyl)glycinamide from N(1)-(5-phospho-D-ribosyl)glycinamide (10-formyl THF route): step 1/1.</text>
</comment>
<dbReference type="PANTHER" id="PTHR43369:SF2">
    <property type="entry name" value="PHOSPHORIBOSYLGLYCINAMIDE FORMYLTRANSFERASE"/>
    <property type="match status" value="1"/>
</dbReference>
<dbReference type="Proteomes" id="UP001303587">
    <property type="component" value="Chromosome"/>
</dbReference>
<dbReference type="Gene3D" id="3.40.50.170">
    <property type="entry name" value="Formyl transferase, N-terminal domain"/>
    <property type="match status" value="1"/>
</dbReference>
<dbReference type="InterPro" id="IPR004607">
    <property type="entry name" value="GART"/>
</dbReference>
<protein>
    <recommendedName>
        <fullName evidence="2">phosphoribosylglycinamide formyltransferase 1</fullName>
        <ecNumber evidence="2">2.1.2.2</ecNumber>
    </recommendedName>
</protein>
<dbReference type="GO" id="GO:0004644">
    <property type="term" value="F:phosphoribosylglycinamide formyltransferase activity"/>
    <property type="evidence" value="ECO:0007669"/>
    <property type="project" value="UniProtKB-EC"/>
</dbReference>
<gene>
    <name evidence="6" type="primary">purN</name>
    <name evidence="6" type="ORF">MsAc7_09590</name>
</gene>
<dbReference type="SUPFAM" id="SSF53328">
    <property type="entry name" value="Formyltransferase"/>
    <property type="match status" value="1"/>
</dbReference>
<feature type="domain" description="Formyl transferase N-terminal" evidence="5">
    <location>
        <begin position="7"/>
        <end position="187"/>
    </location>
</feature>
<dbReference type="InterPro" id="IPR036477">
    <property type="entry name" value="Formyl_transf_N_sf"/>
</dbReference>
<dbReference type="GO" id="GO:0005737">
    <property type="term" value="C:cytoplasm"/>
    <property type="evidence" value="ECO:0007669"/>
    <property type="project" value="TreeGrafter"/>
</dbReference>
<evidence type="ECO:0000259" key="5">
    <source>
        <dbReference type="Pfam" id="PF00551"/>
    </source>
</evidence>
<dbReference type="GO" id="GO:0006189">
    <property type="term" value="P:'de novo' IMP biosynthetic process"/>
    <property type="evidence" value="ECO:0007669"/>
    <property type="project" value="InterPro"/>
</dbReference>
<proteinExistence type="inferred from homology"/>
<dbReference type="AlphaFoldDB" id="A0AA96V2U0"/>
<dbReference type="PANTHER" id="PTHR43369">
    <property type="entry name" value="PHOSPHORIBOSYLGLYCINAMIDE FORMYLTRANSFERASE"/>
    <property type="match status" value="1"/>
</dbReference>
<dbReference type="HAMAP" id="MF_01930">
    <property type="entry name" value="PurN"/>
    <property type="match status" value="1"/>
</dbReference>
<reference evidence="6 7" key="1">
    <citation type="submission" date="2023-07" db="EMBL/GenBank/DDBJ databases">
        <title>Closed genoem sequence of Methanosarcinaceae archaeon Ac7.</title>
        <authorList>
            <person name="Poehlein A."/>
            <person name="Protasov E."/>
            <person name="Platt K."/>
            <person name="Reeh H."/>
            <person name="Daniel R."/>
            <person name="Brune A."/>
        </authorList>
    </citation>
    <scope>NUCLEOTIDE SEQUENCE [LARGE SCALE GENOMIC DNA]</scope>
    <source>
        <strain evidence="6 7">Ac7</strain>
    </source>
</reference>
<dbReference type="EC" id="2.1.2.2" evidence="2"/>
<keyword evidence="3 6" id="KW-0808">Transferase</keyword>
<sequence>MDRIMTNISVLVSGRGTNLQSVIDAIENGDISGAKIVAVISDKKEAYALTRAKNHNIPGIFADPKSFSSREAYDDCLLDILKENKTDLVLLAGYLRIITGRLTLAYENKMINIHPSLLPAFPGLHAQKQALEYGVKVSGCTVHLVEPALDGGPVILQKTVPVLPGDTEETLAARILIEENKAYPEAVKLFVENKLRINGRNVTILE</sequence>
<dbReference type="CDD" id="cd08645">
    <property type="entry name" value="FMT_core_GART"/>
    <property type="match status" value="1"/>
</dbReference>
<accession>A0AA96V2U0</accession>
<dbReference type="EMBL" id="CP131060">
    <property type="protein sequence ID" value="WNY25409.1"/>
    <property type="molecule type" value="Genomic_DNA"/>
</dbReference>
<organism evidence="6 7">
    <name type="scientific">Methanolapillus millepedarum</name>
    <dbReference type="NCBI Taxonomy" id="3028296"/>
    <lineage>
        <taxon>Archaea</taxon>
        <taxon>Methanobacteriati</taxon>
        <taxon>Methanobacteriota</taxon>
        <taxon>Stenosarchaea group</taxon>
        <taxon>Methanomicrobia</taxon>
        <taxon>Methanosarcinales</taxon>
        <taxon>Methanosarcinaceae</taxon>
        <taxon>Methanolapillus</taxon>
    </lineage>
</organism>
<evidence type="ECO:0000313" key="6">
    <source>
        <dbReference type="EMBL" id="WNY25409.1"/>
    </source>
</evidence>
<keyword evidence="7" id="KW-1185">Reference proteome</keyword>
<evidence type="ECO:0000256" key="4">
    <source>
        <dbReference type="ARBA" id="ARBA00022755"/>
    </source>
</evidence>
<keyword evidence="4" id="KW-0658">Purine biosynthesis</keyword>
<name>A0AA96V2U0_9EURY</name>
<evidence type="ECO:0000313" key="7">
    <source>
        <dbReference type="Proteomes" id="UP001303587"/>
    </source>
</evidence>
<dbReference type="Pfam" id="PF00551">
    <property type="entry name" value="Formyl_trans_N"/>
    <property type="match status" value="1"/>
</dbReference>